<evidence type="ECO:0000313" key="2">
    <source>
        <dbReference type="EMBL" id="SCL22672.1"/>
    </source>
</evidence>
<accession>A0A1C6RZZ0</accession>
<dbReference type="AlphaFoldDB" id="A0A1C6RZZ0"/>
<gene>
    <name evidence="2" type="ORF">GA0074692_1437</name>
</gene>
<dbReference type="PANTHER" id="PTHR33169:SF13">
    <property type="entry name" value="PADR-FAMILY TRANSCRIPTIONAL REGULATOR"/>
    <property type="match status" value="1"/>
</dbReference>
<dbReference type="Proteomes" id="UP000198959">
    <property type="component" value="Unassembled WGS sequence"/>
</dbReference>
<dbReference type="STRING" id="145854.GA0074692_1437"/>
<protein>
    <submittedName>
        <fullName evidence="2">Transcriptional regulator PadR-like family protein</fullName>
    </submittedName>
</protein>
<dbReference type="InterPro" id="IPR005149">
    <property type="entry name" value="Tscrpt_reg_PadR_N"/>
</dbReference>
<dbReference type="EMBL" id="FMHW01000002">
    <property type="protein sequence ID" value="SCL22672.1"/>
    <property type="molecule type" value="Genomic_DNA"/>
</dbReference>
<dbReference type="InterPro" id="IPR052509">
    <property type="entry name" value="Metal_resp_DNA-bind_regulator"/>
</dbReference>
<dbReference type="Pfam" id="PF03551">
    <property type="entry name" value="PadR"/>
    <property type="match status" value="1"/>
</dbReference>
<dbReference type="InterPro" id="IPR036390">
    <property type="entry name" value="WH_DNA-bd_sf"/>
</dbReference>
<keyword evidence="3" id="KW-1185">Reference proteome</keyword>
<dbReference type="Gene3D" id="1.10.10.10">
    <property type="entry name" value="Winged helix-like DNA-binding domain superfamily/Winged helix DNA-binding domain"/>
    <property type="match status" value="1"/>
</dbReference>
<evidence type="ECO:0000313" key="3">
    <source>
        <dbReference type="Proteomes" id="UP000198959"/>
    </source>
</evidence>
<organism evidence="2 3">
    <name type="scientific">Micromonospora pallida</name>
    <dbReference type="NCBI Taxonomy" id="145854"/>
    <lineage>
        <taxon>Bacteria</taxon>
        <taxon>Bacillati</taxon>
        <taxon>Actinomycetota</taxon>
        <taxon>Actinomycetes</taxon>
        <taxon>Micromonosporales</taxon>
        <taxon>Micromonosporaceae</taxon>
        <taxon>Micromonospora</taxon>
    </lineage>
</organism>
<dbReference type="SUPFAM" id="SSF46785">
    <property type="entry name" value="Winged helix' DNA-binding domain"/>
    <property type="match status" value="1"/>
</dbReference>
<feature type="domain" description="Transcription regulator PadR N-terminal" evidence="1">
    <location>
        <begin position="26"/>
        <end position="99"/>
    </location>
</feature>
<name>A0A1C6RZZ0_9ACTN</name>
<evidence type="ECO:0000259" key="1">
    <source>
        <dbReference type="Pfam" id="PF03551"/>
    </source>
</evidence>
<proteinExistence type="predicted"/>
<dbReference type="InterPro" id="IPR036388">
    <property type="entry name" value="WH-like_DNA-bd_sf"/>
</dbReference>
<dbReference type="PANTHER" id="PTHR33169">
    <property type="entry name" value="PADR-FAMILY TRANSCRIPTIONAL REGULATOR"/>
    <property type="match status" value="1"/>
</dbReference>
<sequence>MPQNVPDYIDHLYIVPVTMREPTFLILAALAGPPLHGYGVMRQVVELSGGRVKLSAGTLYAALDRLTAEGLIAVDREDAVDGRVRRYYGLTEHGGAALRQEAARLRHNSEVAVKRLAGWAPLPGLLPS</sequence>
<reference evidence="3" key="1">
    <citation type="submission" date="2016-06" db="EMBL/GenBank/DDBJ databases">
        <authorList>
            <person name="Varghese N."/>
            <person name="Submissions Spin"/>
        </authorList>
    </citation>
    <scope>NUCLEOTIDE SEQUENCE [LARGE SCALE GENOMIC DNA]</scope>
    <source>
        <strain evidence="3">DSM 43817</strain>
    </source>
</reference>